<comment type="subcellular location">
    <subcellularLocation>
        <location evidence="1">Cell outer membrane</location>
        <topology evidence="1">Multi-pass membrane protein</topology>
    </subcellularLocation>
</comment>
<dbReference type="CDD" id="cd00342">
    <property type="entry name" value="gram_neg_porins"/>
    <property type="match status" value="1"/>
</dbReference>
<dbReference type="EMBL" id="JAZHGC010000023">
    <property type="protein sequence ID" value="MEM5289043.1"/>
    <property type="molecule type" value="Genomic_DNA"/>
</dbReference>
<dbReference type="RefSeq" id="WP_201656472.1">
    <property type="nucleotide sequence ID" value="NZ_CAJHCS010000025.1"/>
</dbReference>
<dbReference type="PRINTS" id="PR00182">
    <property type="entry name" value="ECOLNEIPORIN"/>
</dbReference>
<keyword evidence="4" id="KW-1134">Transmembrane beta strand</keyword>
<dbReference type="InterPro" id="IPR050298">
    <property type="entry name" value="Gram-neg_bact_OMP"/>
</dbReference>
<dbReference type="InterPro" id="IPR023614">
    <property type="entry name" value="Porin_dom_sf"/>
</dbReference>
<keyword evidence="8" id="KW-0626">Porin</keyword>
<evidence type="ECO:0000259" key="11">
    <source>
        <dbReference type="Pfam" id="PF13609"/>
    </source>
</evidence>
<dbReference type="InterPro" id="IPR033900">
    <property type="entry name" value="Gram_neg_porin_domain"/>
</dbReference>
<evidence type="ECO:0000256" key="7">
    <source>
        <dbReference type="ARBA" id="ARBA00023065"/>
    </source>
</evidence>
<keyword evidence="9" id="KW-0472">Membrane</keyword>
<dbReference type="PRINTS" id="PR00184">
    <property type="entry name" value="NEISSPPORIN"/>
</dbReference>
<evidence type="ECO:0000256" key="5">
    <source>
        <dbReference type="ARBA" id="ARBA00022692"/>
    </source>
</evidence>
<organism evidence="12 13">
    <name type="scientific">Paraburkholderia sabiae</name>
    <dbReference type="NCBI Taxonomy" id="273251"/>
    <lineage>
        <taxon>Bacteria</taxon>
        <taxon>Pseudomonadati</taxon>
        <taxon>Pseudomonadota</taxon>
        <taxon>Betaproteobacteria</taxon>
        <taxon>Burkholderiales</taxon>
        <taxon>Burkholderiaceae</taxon>
        <taxon>Paraburkholderia</taxon>
    </lineage>
</organism>
<feature type="domain" description="Porin" evidence="11">
    <location>
        <begin position="28"/>
        <end position="335"/>
    </location>
</feature>
<dbReference type="InterPro" id="IPR001702">
    <property type="entry name" value="Porin_Gram-ve"/>
</dbReference>
<keyword evidence="10" id="KW-0998">Cell outer membrane</keyword>
<proteinExistence type="predicted"/>
<evidence type="ECO:0000313" key="12">
    <source>
        <dbReference type="EMBL" id="MEM5289043.1"/>
    </source>
</evidence>
<dbReference type="PANTHER" id="PTHR34501:SF9">
    <property type="entry name" value="MAJOR OUTER MEMBRANE PROTEIN P.IA"/>
    <property type="match status" value="1"/>
</dbReference>
<sequence length="365" mass="38564">MSIVRKSIVSRKNVIGILIAGGFSLSHAVAYAQGSITLYGLTDAALLYTSKTLNETTGQNAGHQFSAISTGMSPSNFGITGTEELGGNTKVKFKLESGISMMTGRLNDSNGNFFGRQAYVGLDSDYGSVAAGLQFSPFFIALYETDARRLSEFGSGVIHYADQVLVTGMFNSNAITYTSPTLYGFQGSVLFAFGGEPGNFQAGRQYSASLKYENGSLLVNAAVYSGKGGGTAQTPVPSTVEFWGRTIGLTYNFGVVTAKVQFVNYKVAGSFNENVYSGGLDSYVTPALNINGGVYYASDRNHTTNHSIMGAVGTTYNLSKRTALYSQFAAVNNHGAMNTGLSINGAFYGVQGTTLGATVGIRHVF</sequence>
<accession>A0ABU9QIC1</accession>
<evidence type="ECO:0000256" key="1">
    <source>
        <dbReference type="ARBA" id="ARBA00004571"/>
    </source>
</evidence>
<dbReference type="InterPro" id="IPR002299">
    <property type="entry name" value="Porin_Neis"/>
</dbReference>
<comment type="subunit">
    <text evidence="2">Homotrimer.</text>
</comment>
<evidence type="ECO:0000256" key="6">
    <source>
        <dbReference type="ARBA" id="ARBA00022729"/>
    </source>
</evidence>
<dbReference type="Gene3D" id="2.40.160.10">
    <property type="entry name" value="Porin"/>
    <property type="match status" value="1"/>
</dbReference>
<gene>
    <name evidence="12" type="ORF">V4C55_25245</name>
</gene>
<reference evidence="12 13" key="1">
    <citation type="submission" date="2024-01" db="EMBL/GenBank/DDBJ databases">
        <title>The diversity of rhizobia nodulating Mimosa spp. in eleven states of Brazil covering several biomes is determined by host plant, location, and edaphic factors.</title>
        <authorList>
            <person name="Rouws L."/>
            <person name="Barauna A."/>
            <person name="Beukes C."/>
            <person name="De Faria S.M."/>
            <person name="Gross E."/>
            <person name="Dos Reis Junior F.B."/>
            <person name="Simon M."/>
            <person name="Maluk M."/>
            <person name="Odee D.W."/>
            <person name="Kenicer G."/>
            <person name="Young J.P.W."/>
            <person name="Reis V.M."/>
            <person name="Zilli J."/>
            <person name="James E.K."/>
        </authorList>
    </citation>
    <scope>NUCLEOTIDE SEQUENCE [LARGE SCALE GENOMIC DNA]</scope>
    <source>
        <strain evidence="12 13">JPY77</strain>
    </source>
</reference>
<dbReference type="Pfam" id="PF13609">
    <property type="entry name" value="Porin_4"/>
    <property type="match status" value="1"/>
</dbReference>
<evidence type="ECO:0000256" key="8">
    <source>
        <dbReference type="ARBA" id="ARBA00023114"/>
    </source>
</evidence>
<evidence type="ECO:0000256" key="10">
    <source>
        <dbReference type="ARBA" id="ARBA00023237"/>
    </source>
</evidence>
<dbReference type="PANTHER" id="PTHR34501">
    <property type="entry name" value="PROTEIN YDDL-RELATED"/>
    <property type="match status" value="1"/>
</dbReference>
<keyword evidence="6" id="KW-0732">Signal</keyword>
<evidence type="ECO:0000256" key="9">
    <source>
        <dbReference type="ARBA" id="ARBA00023136"/>
    </source>
</evidence>
<keyword evidence="7" id="KW-0406">Ion transport</keyword>
<evidence type="ECO:0000256" key="4">
    <source>
        <dbReference type="ARBA" id="ARBA00022452"/>
    </source>
</evidence>
<name>A0ABU9QIC1_9BURK</name>
<keyword evidence="3" id="KW-0813">Transport</keyword>
<keyword evidence="13" id="KW-1185">Reference proteome</keyword>
<comment type="caution">
    <text evidence="12">The sequence shown here is derived from an EMBL/GenBank/DDBJ whole genome shotgun (WGS) entry which is preliminary data.</text>
</comment>
<evidence type="ECO:0000256" key="3">
    <source>
        <dbReference type="ARBA" id="ARBA00022448"/>
    </source>
</evidence>
<keyword evidence="5" id="KW-0812">Transmembrane</keyword>
<evidence type="ECO:0000256" key="2">
    <source>
        <dbReference type="ARBA" id="ARBA00011233"/>
    </source>
</evidence>
<evidence type="ECO:0000313" key="13">
    <source>
        <dbReference type="Proteomes" id="UP001494588"/>
    </source>
</evidence>
<dbReference type="Proteomes" id="UP001494588">
    <property type="component" value="Unassembled WGS sequence"/>
</dbReference>
<protein>
    <submittedName>
        <fullName evidence="12">Porin</fullName>
    </submittedName>
</protein>
<dbReference type="SUPFAM" id="SSF56935">
    <property type="entry name" value="Porins"/>
    <property type="match status" value="1"/>
</dbReference>